<reference evidence="1 2" key="1">
    <citation type="journal article" date="2016" name="Sci. Rep.">
        <title>The genome sequence of the outbreeding globe artichoke constructed de novo incorporating a phase-aware low-pass sequencing strategy of F1 progeny.</title>
        <authorList>
            <person name="Scaglione D."/>
            <person name="Reyes-Chin-Wo S."/>
            <person name="Acquadro A."/>
            <person name="Froenicke L."/>
            <person name="Portis E."/>
            <person name="Beitel C."/>
            <person name="Tirone M."/>
            <person name="Mauro R."/>
            <person name="Lo Monaco A."/>
            <person name="Mauromicale G."/>
            <person name="Faccioli P."/>
            <person name="Cattivelli L."/>
            <person name="Rieseberg L."/>
            <person name="Michelmore R."/>
            <person name="Lanteri S."/>
        </authorList>
    </citation>
    <scope>NUCLEOTIDE SEQUENCE [LARGE SCALE GENOMIC DNA]</scope>
    <source>
        <strain evidence="1">2C</strain>
    </source>
</reference>
<dbReference type="STRING" id="59895.A0A103LRM6"/>
<evidence type="ECO:0000313" key="2">
    <source>
        <dbReference type="Proteomes" id="UP000243975"/>
    </source>
</evidence>
<dbReference type="SUPFAM" id="SSF52058">
    <property type="entry name" value="L domain-like"/>
    <property type="match status" value="1"/>
</dbReference>
<evidence type="ECO:0008006" key="3">
    <source>
        <dbReference type="Google" id="ProtNLM"/>
    </source>
</evidence>
<sequence length="284" mass="31956">MVKELLQKERVNFRGKEGRKTDKIVFINSKLDIENIEGLAQLNGELLGAVEDLSISWCDELRYLCESEAEACKFLVSLRKLEISLCKKLVSLPELPSSLETLSVYRCDNLESISDKGFGILPLEYLYNSNCKNLKLFPHEHLESLKSLGDLLIHNYPSIAYSFPCGLWPPNLRSLGIGCLNKPMSKWGIQNYPTSLVHLTLFGKSSGVVSFVAKAKDVTSTSFLLPPSPIALSFFDFLEVELVSEVLQSLPCLKKLDIWSCPKLKDLRETNTTRSSSLRIEVHQ</sequence>
<dbReference type="PANTHER" id="PTHR34630">
    <property type="entry name" value="OS11G0677101 PROTEIN"/>
    <property type="match status" value="1"/>
</dbReference>
<protein>
    <recommendedName>
        <fullName evidence="3">Leucine-rich repeat-containing protein</fullName>
    </recommendedName>
</protein>
<dbReference type="PANTHER" id="PTHR34630:SF17">
    <property type="entry name" value="OS06G0304700 PROTEIN"/>
    <property type="match status" value="1"/>
</dbReference>
<comment type="caution">
    <text evidence="1">The sequence shown here is derived from an EMBL/GenBank/DDBJ whole genome shotgun (WGS) entry which is preliminary data.</text>
</comment>
<dbReference type="InterPro" id="IPR032675">
    <property type="entry name" value="LRR_dom_sf"/>
</dbReference>
<gene>
    <name evidence="1" type="ORF">Ccrd_026659</name>
</gene>
<dbReference type="EMBL" id="LEKV01009011">
    <property type="protein sequence ID" value="KVF80660.1"/>
    <property type="molecule type" value="Genomic_DNA"/>
</dbReference>
<organism evidence="1 2">
    <name type="scientific">Cynara cardunculus var. scolymus</name>
    <name type="common">Globe artichoke</name>
    <name type="synonym">Cynara scolymus</name>
    <dbReference type="NCBI Taxonomy" id="59895"/>
    <lineage>
        <taxon>Eukaryota</taxon>
        <taxon>Viridiplantae</taxon>
        <taxon>Streptophyta</taxon>
        <taxon>Embryophyta</taxon>
        <taxon>Tracheophyta</taxon>
        <taxon>Spermatophyta</taxon>
        <taxon>Magnoliopsida</taxon>
        <taxon>eudicotyledons</taxon>
        <taxon>Gunneridae</taxon>
        <taxon>Pentapetalae</taxon>
        <taxon>asterids</taxon>
        <taxon>campanulids</taxon>
        <taxon>Asterales</taxon>
        <taxon>Asteraceae</taxon>
        <taxon>Carduoideae</taxon>
        <taxon>Cardueae</taxon>
        <taxon>Carduinae</taxon>
        <taxon>Cynara</taxon>
    </lineage>
</organism>
<dbReference type="Gramene" id="KVF80660">
    <property type="protein sequence ID" value="KVF80660"/>
    <property type="gene ID" value="Ccrd_026659"/>
</dbReference>
<dbReference type="Proteomes" id="UP000243975">
    <property type="component" value="Unassembled WGS sequence"/>
</dbReference>
<keyword evidence="2" id="KW-1185">Reference proteome</keyword>
<dbReference type="AlphaFoldDB" id="A0A103LRM6"/>
<proteinExistence type="predicted"/>
<dbReference type="Gene3D" id="3.80.10.10">
    <property type="entry name" value="Ribonuclease Inhibitor"/>
    <property type="match status" value="2"/>
</dbReference>
<accession>A0A103LRM6</accession>
<name>A0A103LRM6_CYNCS</name>
<evidence type="ECO:0000313" key="1">
    <source>
        <dbReference type="EMBL" id="KVF80660.1"/>
    </source>
</evidence>